<protein>
    <recommendedName>
        <fullName evidence="4">PEP-CTERM protein-sorting domain-containing protein</fullName>
    </recommendedName>
</protein>
<evidence type="ECO:0000313" key="3">
    <source>
        <dbReference type="Proteomes" id="UP000318995"/>
    </source>
</evidence>
<evidence type="ECO:0000313" key="2">
    <source>
        <dbReference type="EMBL" id="TWT43158.1"/>
    </source>
</evidence>
<keyword evidence="1" id="KW-0732">Signal</keyword>
<keyword evidence="3" id="KW-1185">Reference proteome</keyword>
<dbReference type="Proteomes" id="UP000318995">
    <property type="component" value="Unassembled WGS sequence"/>
</dbReference>
<name>A0A5C5VX10_9BACT</name>
<accession>A0A5C5VX10</accession>
<dbReference type="EMBL" id="SJPH01000004">
    <property type="protein sequence ID" value="TWT43158.1"/>
    <property type="molecule type" value="Genomic_DNA"/>
</dbReference>
<comment type="caution">
    <text evidence="2">The sequence shown here is derived from an EMBL/GenBank/DDBJ whole genome shotgun (WGS) entry which is preliminary data.</text>
</comment>
<feature type="chain" id="PRO_5022838887" description="PEP-CTERM protein-sorting domain-containing protein" evidence="1">
    <location>
        <begin position="20"/>
        <end position="258"/>
    </location>
</feature>
<organism evidence="2 3">
    <name type="scientific">Botrimarina hoheduenensis</name>
    <dbReference type="NCBI Taxonomy" id="2528000"/>
    <lineage>
        <taxon>Bacteria</taxon>
        <taxon>Pseudomonadati</taxon>
        <taxon>Planctomycetota</taxon>
        <taxon>Planctomycetia</taxon>
        <taxon>Pirellulales</taxon>
        <taxon>Lacipirellulaceae</taxon>
        <taxon>Botrimarina</taxon>
    </lineage>
</organism>
<evidence type="ECO:0000256" key="1">
    <source>
        <dbReference type="SAM" id="SignalP"/>
    </source>
</evidence>
<dbReference type="AlphaFoldDB" id="A0A5C5VX10"/>
<reference evidence="2 3" key="1">
    <citation type="submission" date="2019-02" db="EMBL/GenBank/DDBJ databases">
        <title>Deep-cultivation of Planctomycetes and their phenomic and genomic characterization uncovers novel biology.</title>
        <authorList>
            <person name="Wiegand S."/>
            <person name="Jogler M."/>
            <person name="Boedeker C."/>
            <person name="Pinto D."/>
            <person name="Vollmers J."/>
            <person name="Rivas-Marin E."/>
            <person name="Kohn T."/>
            <person name="Peeters S.H."/>
            <person name="Heuer A."/>
            <person name="Rast P."/>
            <person name="Oberbeckmann S."/>
            <person name="Bunk B."/>
            <person name="Jeske O."/>
            <person name="Meyerdierks A."/>
            <person name="Storesund J.E."/>
            <person name="Kallscheuer N."/>
            <person name="Luecker S."/>
            <person name="Lage O.M."/>
            <person name="Pohl T."/>
            <person name="Merkel B.J."/>
            <person name="Hornburger P."/>
            <person name="Mueller R.-W."/>
            <person name="Bruemmer F."/>
            <person name="Labrenz M."/>
            <person name="Spormann A.M."/>
            <person name="Op Den Camp H."/>
            <person name="Overmann J."/>
            <person name="Amann R."/>
            <person name="Jetten M.S.M."/>
            <person name="Mascher T."/>
            <person name="Medema M.H."/>
            <person name="Devos D.P."/>
            <person name="Kaster A.-K."/>
            <person name="Ovreas L."/>
            <person name="Rohde M."/>
            <person name="Galperin M.Y."/>
            <person name="Jogler C."/>
        </authorList>
    </citation>
    <scope>NUCLEOTIDE SEQUENCE [LARGE SCALE GENOMIC DNA]</scope>
    <source>
        <strain evidence="2 3">Pla111</strain>
    </source>
</reference>
<dbReference type="RefSeq" id="WP_146574041.1">
    <property type="nucleotide sequence ID" value="NZ_SJPH01000004.1"/>
</dbReference>
<sequence precursor="true">MKPTFVGALCLALLPAAVAPGLETITVRSGQSLGLPGAPGALDDSVSYNPWGNPGGSPVLATAFTPADFAATTSGPSAVVISPVSPWMGGAVAPLSDPLARWINFRESFIGQTGAPGSALYSVPFTIQSQSFSQVLLCIEGGVDDTLGDSFSGDSPNLEGLYVNGIAVPSSLTTINLNFGTFNFAQASTHTVDITASVTPGLNHFYLLQRDVGFGVSGLIFSATIKVIPEPTCLTLVATLAVASCGRRPGRRLRLKAD</sequence>
<feature type="signal peptide" evidence="1">
    <location>
        <begin position="1"/>
        <end position="19"/>
    </location>
</feature>
<evidence type="ECO:0008006" key="4">
    <source>
        <dbReference type="Google" id="ProtNLM"/>
    </source>
</evidence>
<gene>
    <name evidence="2" type="ORF">Pla111_21080</name>
</gene>
<proteinExistence type="predicted"/>